<dbReference type="OrthoDB" id="8197232at2759"/>
<organism evidence="3 4">
    <name type="scientific">Ladona fulva</name>
    <name type="common">Scarce chaser dragonfly</name>
    <name type="synonym">Libellula fulva</name>
    <dbReference type="NCBI Taxonomy" id="123851"/>
    <lineage>
        <taxon>Eukaryota</taxon>
        <taxon>Metazoa</taxon>
        <taxon>Ecdysozoa</taxon>
        <taxon>Arthropoda</taxon>
        <taxon>Hexapoda</taxon>
        <taxon>Insecta</taxon>
        <taxon>Pterygota</taxon>
        <taxon>Palaeoptera</taxon>
        <taxon>Odonata</taxon>
        <taxon>Epiprocta</taxon>
        <taxon>Anisoptera</taxon>
        <taxon>Libelluloidea</taxon>
        <taxon>Libellulidae</taxon>
        <taxon>Ladona</taxon>
    </lineage>
</organism>
<evidence type="ECO:0000313" key="4">
    <source>
        <dbReference type="Proteomes" id="UP000792457"/>
    </source>
</evidence>
<comment type="caution">
    <text evidence="3">The sequence shown here is derived from an EMBL/GenBank/DDBJ whole genome shotgun (WGS) entry which is preliminary data.</text>
</comment>
<feature type="region of interest" description="Disordered" evidence="1">
    <location>
        <begin position="88"/>
        <end position="114"/>
    </location>
</feature>
<accession>A0A8K0P5J3</accession>
<evidence type="ECO:0000259" key="2">
    <source>
        <dbReference type="Pfam" id="PF00078"/>
    </source>
</evidence>
<gene>
    <name evidence="3" type="ORF">J437_LFUL014232</name>
</gene>
<dbReference type="Proteomes" id="UP000792457">
    <property type="component" value="Unassembled WGS sequence"/>
</dbReference>
<dbReference type="InterPro" id="IPR000477">
    <property type="entry name" value="RT_dom"/>
</dbReference>
<dbReference type="PANTHER" id="PTHR19446">
    <property type="entry name" value="REVERSE TRANSCRIPTASES"/>
    <property type="match status" value="1"/>
</dbReference>
<dbReference type="AlphaFoldDB" id="A0A8K0P5J3"/>
<protein>
    <recommendedName>
        <fullName evidence="2">Reverse transcriptase domain-containing protein</fullName>
    </recommendedName>
</protein>
<dbReference type="InterPro" id="IPR043502">
    <property type="entry name" value="DNA/RNA_pol_sf"/>
</dbReference>
<evidence type="ECO:0000313" key="3">
    <source>
        <dbReference type="EMBL" id="KAG8236735.1"/>
    </source>
</evidence>
<name>A0A8K0P5J3_LADFU</name>
<proteinExistence type="predicted"/>
<dbReference type="Pfam" id="PF00078">
    <property type="entry name" value="RVT_1"/>
    <property type="match status" value="1"/>
</dbReference>
<sequence>MKTLGDHPIHHITKGIEKTENKLQKEMHGFDRRKITASLIPEIKTEEYKENKSHVQPSSTCQSTKERIDYGLQDTSKSRGRQVMAVTSRGTKAEEYNQEDDHIPPPSAKTTDKDGFQIVQRKKKNRKEGFKSSKTRDAYGLTNELVKHVIHVIAFPLSVVFNNCLQSRTFPDELKYTKTFPNLKKGDPKDPDNNRPISVVPILGKILETIMKIQINDHFEKNSLFSTVQYGFQPNTSTEIATEGIISKILDSFEWNELTSLTLCDLSKAFDCVSHAILKQKL</sequence>
<feature type="non-terminal residue" evidence="3">
    <location>
        <position position="282"/>
    </location>
</feature>
<dbReference type="SUPFAM" id="SSF56672">
    <property type="entry name" value="DNA/RNA polymerases"/>
    <property type="match status" value="1"/>
</dbReference>
<feature type="domain" description="Reverse transcriptase" evidence="2">
    <location>
        <begin position="187"/>
        <end position="281"/>
    </location>
</feature>
<keyword evidence="4" id="KW-1185">Reference proteome</keyword>
<dbReference type="GO" id="GO:0071897">
    <property type="term" value="P:DNA biosynthetic process"/>
    <property type="evidence" value="ECO:0007669"/>
    <property type="project" value="UniProtKB-ARBA"/>
</dbReference>
<feature type="compositionally biased region" description="Basic and acidic residues" evidence="1">
    <location>
        <begin position="91"/>
        <end position="103"/>
    </location>
</feature>
<dbReference type="EMBL" id="KZ309069">
    <property type="protein sequence ID" value="KAG8236735.1"/>
    <property type="molecule type" value="Genomic_DNA"/>
</dbReference>
<reference evidence="3" key="2">
    <citation type="submission" date="2017-10" db="EMBL/GenBank/DDBJ databases">
        <title>Ladona fulva Genome sequencing and assembly.</title>
        <authorList>
            <person name="Murali S."/>
            <person name="Richards S."/>
            <person name="Bandaranaike D."/>
            <person name="Bellair M."/>
            <person name="Blankenburg K."/>
            <person name="Chao H."/>
            <person name="Dinh H."/>
            <person name="Doddapaneni H."/>
            <person name="Dugan-Rocha S."/>
            <person name="Elkadiri S."/>
            <person name="Gnanaolivu R."/>
            <person name="Hernandez B."/>
            <person name="Skinner E."/>
            <person name="Javaid M."/>
            <person name="Lee S."/>
            <person name="Li M."/>
            <person name="Ming W."/>
            <person name="Munidasa M."/>
            <person name="Muniz J."/>
            <person name="Nguyen L."/>
            <person name="Hughes D."/>
            <person name="Osuji N."/>
            <person name="Pu L.-L."/>
            <person name="Puazo M."/>
            <person name="Qu C."/>
            <person name="Quiroz J."/>
            <person name="Raj R."/>
            <person name="Weissenberger G."/>
            <person name="Xin Y."/>
            <person name="Zou X."/>
            <person name="Han Y."/>
            <person name="Worley K."/>
            <person name="Muzny D."/>
            <person name="Gibbs R."/>
        </authorList>
    </citation>
    <scope>NUCLEOTIDE SEQUENCE</scope>
    <source>
        <strain evidence="3">Sampled in the wild</strain>
    </source>
</reference>
<evidence type="ECO:0000256" key="1">
    <source>
        <dbReference type="SAM" id="MobiDB-lite"/>
    </source>
</evidence>
<reference evidence="3" key="1">
    <citation type="submission" date="2013-04" db="EMBL/GenBank/DDBJ databases">
        <authorList>
            <person name="Qu J."/>
            <person name="Murali S.C."/>
            <person name="Bandaranaike D."/>
            <person name="Bellair M."/>
            <person name="Blankenburg K."/>
            <person name="Chao H."/>
            <person name="Dinh H."/>
            <person name="Doddapaneni H."/>
            <person name="Downs B."/>
            <person name="Dugan-Rocha S."/>
            <person name="Elkadiri S."/>
            <person name="Gnanaolivu R.D."/>
            <person name="Hernandez B."/>
            <person name="Javaid M."/>
            <person name="Jayaseelan J.C."/>
            <person name="Lee S."/>
            <person name="Li M."/>
            <person name="Ming W."/>
            <person name="Munidasa M."/>
            <person name="Muniz J."/>
            <person name="Nguyen L."/>
            <person name="Ongeri F."/>
            <person name="Osuji N."/>
            <person name="Pu L.-L."/>
            <person name="Puazo M."/>
            <person name="Qu C."/>
            <person name="Quiroz J."/>
            <person name="Raj R."/>
            <person name="Weissenberger G."/>
            <person name="Xin Y."/>
            <person name="Zou X."/>
            <person name="Han Y."/>
            <person name="Richards S."/>
            <person name="Worley K."/>
            <person name="Muzny D."/>
            <person name="Gibbs R."/>
        </authorList>
    </citation>
    <scope>NUCLEOTIDE SEQUENCE</scope>
    <source>
        <strain evidence="3">Sampled in the wild</strain>
    </source>
</reference>